<evidence type="ECO:0000256" key="7">
    <source>
        <dbReference type="ARBA" id="ARBA00023324"/>
    </source>
</evidence>
<gene>
    <name evidence="16" type="ORF">K457DRAFT_86038</name>
</gene>
<evidence type="ECO:0000256" key="12">
    <source>
        <dbReference type="RuleBase" id="RU000498"/>
    </source>
</evidence>
<dbReference type="PROSITE" id="PS00437">
    <property type="entry name" value="CATALASE_1"/>
    <property type="match status" value="1"/>
</dbReference>
<dbReference type="STRING" id="1314771.A0A197KJK6"/>
<proteinExistence type="inferred from homology"/>
<dbReference type="GO" id="GO:0005777">
    <property type="term" value="C:peroxisome"/>
    <property type="evidence" value="ECO:0007669"/>
    <property type="project" value="TreeGrafter"/>
</dbReference>
<dbReference type="PANTHER" id="PTHR11465">
    <property type="entry name" value="CATALASE"/>
    <property type="match status" value="1"/>
</dbReference>
<keyword evidence="5 12" id="KW-0560">Oxidoreductase</keyword>
<dbReference type="InterPro" id="IPR024708">
    <property type="entry name" value="Catalase_AS"/>
</dbReference>
<dbReference type="GO" id="GO:0046872">
    <property type="term" value="F:metal ion binding"/>
    <property type="evidence" value="ECO:0007669"/>
    <property type="project" value="UniProtKB-KW"/>
</dbReference>
<keyword evidence="3 11" id="KW-0349">Heme</keyword>
<comment type="catalytic activity">
    <reaction evidence="9 12">
        <text>2 H2O2 = O2 + 2 H2O</text>
        <dbReference type="Rhea" id="RHEA:20309"/>
        <dbReference type="ChEBI" id="CHEBI:15377"/>
        <dbReference type="ChEBI" id="CHEBI:15379"/>
        <dbReference type="ChEBI" id="CHEBI:16240"/>
        <dbReference type="EC" id="1.11.1.6"/>
    </reaction>
</comment>
<protein>
    <recommendedName>
        <fullName evidence="12">Catalase</fullName>
        <ecNumber evidence="12">1.11.1.6</ecNumber>
    </recommendedName>
</protein>
<sequence>MVHHAQAPTILATPNNNILTTGNGNPVDDNQNSLTAGEFGPILLQDFHLIDKLSHFDRERIPERVVHAKGAGAHGHFEVTADLSKLTSAKFLAKPGIKTPIFARFSTVGGEKGSSDTARDPRGFAVKFYTEEGNWDMVGNNTPVFFIRDPVKFPDFIHTQKRNPQTNLKDADAFWDFISLSHETLHQVTILFSNRGTPAGYRHMDGFSSHTLKLVNAQGEAHLVKWHFKTDQGIKNWSAEEAAELDKTNPDSATEDLFNAIDKGEFPSWTVYLQVMKEADAAHYKWNVFDVTKVWPHADYPLQKIGKLTLDRNPQNYFAEVEQAAFSPSHMVPGIDVSNDKMLQGRLFSYPDTHRHRLGANYLQLPINQPYRAHVNNHQRDGPATYSQNFNNYPNYEPQSKDPKGPAQQLHDVRAKYSPVTLNGQTGRYPHRKSDDDYKQPGDLYRLMKGKEQDDLIANLVGHMSNVKNPEIVKRQIAHFTKADPEWGRRVEEGLKAAKK</sequence>
<evidence type="ECO:0000256" key="4">
    <source>
        <dbReference type="ARBA" id="ARBA00022723"/>
    </source>
</evidence>
<comment type="cofactor">
    <cofactor evidence="11">
        <name>heme</name>
        <dbReference type="ChEBI" id="CHEBI:30413"/>
    </cofactor>
</comment>
<dbReference type="GO" id="GO:0004096">
    <property type="term" value="F:catalase activity"/>
    <property type="evidence" value="ECO:0007669"/>
    <property type="project" value="UniProtKB-EC"/>
</dbReference>
<evidence type="ECO:0000259" key="15">
    <source>
        <dbReference type="SMART" id="SM01060"/>
    </source>
</evidence>
<evidence type="ECO:0000256" key="9">
    <source>
        <dbReference type="ARBA" id="ARBA00049254"/>
    </source>
</evidence>
<dbReference type="SUPFAM" id="SSF56634">
    <property type="entry name" value="Heme-dependent catalase-like"/>
    <property type="match status" value="1"/>
</dbReference>
<evidence type="ECO:0000313" key="17">
    <source>
        <dbReference type="Proteomes" id="UP000078512"/>
    </source>
</evidence>
<dbReference type="GO" id="GO:0042744">
    <property type="term" value="P:hydrogen peroxide catabolic process"/>
    <property type="evidence" value="ECO:0007669"/>
    <property type="project" value="UniProtKB-KW"/>
</dbReference>
<dbReference type="GO" id="GO:0005739">
    <property type="term" value="C:mitochondrion"/>
    <property type="evidence" value="ECO:0007669"/>
    <property type="project" value="TreeGrafter"/>
</dbReference>
<evidence type="ECO:0000256" key="10">
    <source>
        <dbReference type="PIRSR" id="PIRSR038928-1"/>
    </source>
</evidence>
<evidence type="ECO:0000256" key="11">
    <source>
        <dbReference type="PIRSR" id="PIRSR038928-2"/>
    </source>
</evidence>
<dbReference type="InterPro" id="IPR024711">
    <property type="entry name" value="Catalase_clade1/3"/>
</dbReference>
<dbReference type="InterPro" id="IPR002226">
    <property type="entry name" value="Catalase_haem_BS"/>
</dbReference>
<keyword evidence="4 11" id="KW-0479">Metal-binding</keyword>
<evidence type="ECO:0000256" key="13">
    <source>
        <dbReference type="RuleBase" id="RU004142"/>
    </source>
</evidence>
<dbReference type="InterPro" id="IPR010582">
    <property type="entry name" value="Catalase_immune_responsive"/>
</dbReference>
<dbReference type="PRINTS" id="PR00067">
    <property type="entry name" value="CATALASE"/>
</dbReference>
<dbReference type="GO" id="GO:0042542">
    <property type="term" value="P:response to hydrogen peroxide"/>
    <property type="evidence" value="ECO:0007669"/>
    <property type="project" value="TreeGrafter"/>
</dbReference>
<dbReference type="AlphaFoldDB" id="A0A197KJK6"/>
<feature type="active site" evidence="10">
    <location>
        <position position="67"/>
    </location>
</feature>
<dbReference type="Proteomes" id="UP000078512">
    <property type="component" value="Unassembled WGS sequence"/>
</dbReference>
<evidence type="ECO:0000256" key="8">
    <source>
        <dbReference type="ARBA" id="ARBA00044729"/>
    </source>
</evidence>
<dbReference type="PROSITE" id="PS00438">
    <property type="entry name" value="CATALASE_2"/>
    <property type="match status" value="1"/>
</dbReference>
<organism evidence="16 17">
    <name type="scientific">Linnemannia elongata AG-77</name>
    <dbReference type="NCBI Taxonomy" id="1314771"/>
    <lineage>
        <taxon>Eukaryota</taxon>
        <taxon>Fungi</taxon>
        <taxon>Fungi incertae sedis</taxon>
        <taxon>Mucoromycota</taxon>
        <taxon>Mortierellomycotina</taxon>
        <taxon>Mortierellomycetes</taxon>
        <taxon>Mortierellales</taxon>
        <taxon>Mortierellaceae</taxon>
        <taxon>Linnemannia</taxon>
    </lineage>
</organism>
<evidence type="ECO:0000256" key="14">
    <source>
        <dbReference type="SAM" id="MobiDB-lite"/>
    </source>
</evidence>
<feature type="compositionally biased region" description="Polar residues" evidence="14">
    <location>
        <begin position="385"/>
        <end position="398"/>
    </location>
</feature>
<comment type="function">
    <text evidence="8 13">Catalyzes the degradation of hydrogen peroxide (H(2)O(2)) generated by peroxisomal oxidases to water and oxygen, thereby protecting cells from the toxic effects of hydrogen peroxide.</text>
</comment>
<dbReference type="GO" id="GO:0020037">
    <property type="term" value="F:heme binding"/>
    <property type="evidence" value="ECO:0007669"/>
    <property type="project" value="InterPro"/>
</dbReference>
<dbReference type="PROSITE" id="PS51402">
    <property type="entry name" value="CATALASE_3"/>
    <property type="match status" value="1"/>
</dbReference>
<dbReference type="FunFam" id="2.40.180.10:FF:000001">
    <property type="entry name" value="Catalase"/>
    <property type="match status" value="1"/>
</dbReference>
<dbReference type="InterPro" id="IPR040333">
    <property type="entry name" value="Catalase_3"/>
</dbReference>
<evidence type="ECO:0000256" key="1">
    <source>
        <dbReference type="ARBA" id="ARBA00005329"/>
    </source>
</evidence>
<dbReference type="PANTHER" id="PTHR11465:SF9">
    <property type="entry name" value="CATALASE"/>
    <property type="match status" value="1"/>
</dbReference>
<dbReference type="SMART" id="SM01060">
    <property type="entry name" value="Catalase"/>
    <property type="match status" value="1"/>
</dbReference>
<evidence type="ECO:0000256" key="6">
    <source>
        <dbReference type="ARBA" id="ARBA00023004"/>
    </source>
</evidence>
<dbReference type="Gene3D" id="2.40.180.10">
    <property type="entry name" value="Catalase core domain"/>
    <property type="match status" value="1"/>
</dbReference>
<keyword evidence="7 12" id="KW-0376">Hydrogen peroxide</keyword>
<reference evidence="16 17" key="1">
    <citation type="submission" date="2016-05" db="EMBL/GenBank/DDBJ databases">
        <title>Genome sequencing reveals origins of a unique bacterial endosymbiosis in the earliest lineages of terrestrial Fungi.</title>
        <authorList>
            <consortium name="DOE Joint Genome Institute"/>
            <person name="Uehling J."/>
            <person name="Gryganskyi A."/>
            <person name="Hameed K."/>
            <person name="Tschaplinski T."/>
            <person name="Misztal P."/>
            <person name="Wu S."/>
            <person name="Desiro A."/>
            <person name="Vande Pol N."/>
            <person name="Du Z.-Y."/>
            <person name="Zienkiewicz A."/>
            <person name="Zienkiewicz K."/>
            <person name="Morin E."/>
            <person name="Tisserant E."/>
            <person name="Splivallo R."/>
            <person name="Hainaut M."/>
            <person name="Henrissat B."/>
            <person name="Ohm R."/>
            <person name="Kuo A."/>
            <person name="Yan J."/>
            <person name="Lipzen A."/>
            <person name="Nolan M."/>
            <person name="Labutti K."/>
            <person name="Barry K."/>
            <person name="Goldstein A."/>
            <person name="Labbe J."/>
            <person name="Schadt C."/>
            <person name="Tuskan G."/>
            <person name="Grigoriev I."/>
            <person name="Martin F."/>
            <person name="Vilgalys R."/>
            <person name="Bonito G."/>
        </authorList>
    </citation>
    <scope>NUCLEOTIDE SEQUENCE [LARGE SCALE GENOMIC DNA]</scope>
    <source>
        <strain evidence="16 17">AG-77</strain>
    </source>
</reference>
<dbReference type="InterPro" id="IPR018028">
    <property type="entry name" value="Catalase"/>
</dbReference>
<dbReference type="OrthoDB" id="6880011at2759"/>
<evidence type="ECO:0000256" key="5">
    <source>
        <dbReference type="ARBA" id="ARBA00023002"/>
    </source>
</evidence>
<name>A0A197KJK6_9FUNG</name>
<dbReference type="Pfam" id="PF06628">
    <property type="entry name" value="Catalase-rel"/>
    <property type="match status" value="1"/>
</dbReference>
<keyword evidence="17" id="KW-1185">Reference proteome</keyword>
<dbReference type="EMBL" id="KV442011">
    <property type="protein sequence ID" value="OAQ36756.1"/>
    <property type="molecule type" value="Genomic_DNA"/>
</dbReference>
<feature type="active site" evidence="10">
    <location>
        <position position="140"/>
    </location>
</feature>
<evidence type="ECO:0000313" key="16">
    <source>
        <dbReference type="EMBL" id="OAQ36756.1"/>
    </source>
</evidence>
<evidence type="ECO:0000256" key="2">
    <source>
        <dbReference type="ARBA" id="ARBA00022559"/>
    </source>
</evidence>
<dbReference type="InterPro" id="IPR011614">
    <property type="entry name" value="Catalase_core"/>
</dbReference>
<keyword evidence="2 12" id="KW-0575">Peroxidase</keyword>
<feature type="region of interest" description="Disordered" evidence="14">
    <location>
        <begin position="376"/>
        <end position="410"/>
    </location>
</feature>
<keyword evidence="6 11" id="KW-0408">Iron</keyword>
<dbReference type="Pfam" id="PF00199">
    <property type="entry name" value="Catalase"/>
    <property type="match status" value="1"/>
</dbReference>
<feature type="binding site" description="axial binding residue" evidence="11">
    <location>
        <position position="350"/>
    </location>
    <ligand>
        <name>heme</name>
        <dbReference type="ChEBI" id="CHEBI:30413"/>
    </ligand>
    <ligandPart>
        <name>Fe</name>
        <dbReference type="ChEBI" id="CHEBI:18248"/>
    </ligandPart>
</feature>
<evidence type="ECO:0000256" key="3">
    <source>
        <dbReference type="ARBA" id="ARBA00022617"/>
    </source>
</evidence>
<dbReference type="EC" id="1.11.1.6" evidence="12"/>
<comment type="similarity">
    <text evidence="1 12">Belongs to the catalase family.</text>
</comment>
<dbReference type="InterPro" id="IPR020835">
    <property type="entry name" value="Catalase_sf"/>
</dbReference>
<feature type="domain" description="Catalase core" evidence="15">
    <location>
        <begin position="20"/>
        <end position="405"/>
    </location>
</feature>
<dbReference type="PIRSF" id="PIRSF038928">
    <property type="entry name" value="Catalase_clade1-3"/>
    <property type="match status" value="1"/>
</dbReference>
<accession>A0A197KJK6</accession>
<dbReference type="CDD" id="cd08156">
    <property type="entry name" value="catalase_clade_3"/>
    <property type="match status" value="1"/>
</dbReference>